<proteinExistence type="predicted"/>
<feature type="domain" description="Sugar phosphate transporter" evidence="7">
    <location>
        <begin position="106"/>
        <end position="394"/>
    </location>
</feature>
<feature type="region of interest" description="Disordered" evidence="5">
    <location>
        <begin position="54"/>
        <end position="73"/>
    </location>
</feature>
<evidence type="ECO:0000256" key="3">
    <source>
        <dbReference type="ARBA" id="ARBA00022989"/>
    </source>
</evidence>
<evidence type="ECO:0000259" key="7">
    <source>
        <dbReference type="Pfam" id="PF03151"/>
    </source>
</evidence>
<evidence type="ECO:0000256" key="5">
    <source>
        <dbReference type="SAM" id="MobiDB-lite"/>
    </source>
</evidence>
<evidence type="ECO:0000256" key="1">
    <source>
        <dbReference type="ARBA" id="ARBA00004141"/>
    </source>
</evidence>
<dbReference type="GO" id="GO:0016020">
    <property type="term" value="C:membrane"/>
    <property type="evidence" value="ECO:0007669"/>
    <property type="project" value="UniProtKB-SubCell"/>
</dbReference>
<feature type="compositionally biased region" description="Polar residues" evidence="5">
    <location>
        <begin position="1"/>
        <end position="12"/>
    </location>
</feature>
<keyword evidence="2 6" id="KW-0812">Transmembrane</keyword>
<protein>
    <recommendedName>
        <fullName evidence="7">Sugar phosphate transporter domain-containing protein</fullName>
    </recommendedName>
</protein>
<sequence>MSTSGGQDSPSDSRAADGSAGLSRPMTANSRTPSMPELKEDQVLSGEVMTAGIDDLKRTHAPGNPSPNSSGRLRMNSIFNGAGDSGVWPGSSPLTGAVAFITPTTLVFIIVWYVTGALTNSTSKQTLSLFKGDSKPFLSLTLVQHLAASVCGAFAIRVLRIKPWKSMPPEAMNIGFYRLLFVYTAGFCLTNGSFGKVNASFVDTIKAGEPIATVLLTVICLPGETVTPLVFLSLLPIVAGVATSSLSDTSFNMMGFCMAMGSNLCFSARSICAKLIRSSLGKQMDNANLFVHVNLYGALALLPVVVYFEGFKVFKIIAQGGEAGRMFLLNGFFYYLNNQMNFLVLEKVDAVTHGLINCGRRVANILFAIVWFKSAVTLFNGLGITMALSGAFCYMKAKQISSRPATPANAGRNIKAN</sequence>
<accession>A0A7S2IR29</accession>
<keyword evidence="4 6" id="KW-0472">Membrane</keyword>
<feature type="transmembrane region" description="Helical" evidence="6">
    <location>
        <begin position="289"/>
        <end position="308"/>
    </location>
</feature>
<keyword evidence="3 6" id="KW-1133">Transmembrane helix</keyword>
<dbReference type="InterPro" id="IPR037185">
    <property type="entry name" value="EmrE-like"/>
</dbReference>
<gene>
    <name evidence="8" type="ORF">CBRE1094_LOCUS36414</name>
</gene>
<feature type="transmembrane region" description="Helical" evidence="6">
    <location>
        <begin position="94"/>
        <end position="115"/>
    </location>
</feature>
<dbReference type="InterPro" id="IPR050186">
    <property type="entry name" value="TPT_transporter"/>
</dbReference>
<evidence type="ECO:0000256" key="6">
    <source>
        <dbReference type="SAM" id="Phobius"/>
    </source>
</evidence>
<feature type="transmembrane region" description="Helical" evidence="6">
    <location>
        <begin position="176"/>
        <end position="194"/>
    </location>
</feature>
<feature type="transmembrane region" description="Helical" evidence="6">
    <location>
        <begin position="214"/>
        <end position="239"/>
    </location>
</feature>
<feature type="transmembrane region" description="Helical" evidence="6">
    <location>
        <begin position="136"/>
        <end position="156"/>
    </location>
</feature>
<feature type="transmembrane region" description="Helical" evidence="6">
    <location>
        <begin position="365"/>
        <end position="394"/>
    </location>
</feature>
<organism evidence="8">
    <name type="scientific">Haptolina brevifila</name>
    <dbReference type="NCBI Taxonomy" id="156173"/>
    <lineage>
        <taxon>Eukaryota</taxon>
        <taxon>Haptista</taxon>
        <taxon>Haptophyta</taxon>
        <taxon>Prymnesiophyceae</taxon>
        <taxon>Prymnesiales</taxon>
        <taxon>Prymnesiaceae</taxon>
        <taxon>Haptolina</taxon>
    </lineage>
</organism>
<feature type="region of interest" description="Disordered" evidence="5">
    <location>
        <begin position="1"/>
        <end position="41"/>
    </location>
</feature>
<feature type="transmembrane region" description="Helical" evidence="6">
    <location>
        <begin position="251"/>
        <end position="268"/>
    </location>
</feature>
<dbReference type="PANTHER" id="PTHR11132">
    <property type="entry name" value="SOLUTE CARRIER FAMILY 35"/>
    <property type="match status" value="1"/>
</dbReference>
<evidence type="ECO:0000256" key="4">
    <source>
        <dbReference type="ARBA" id="ARBA00023136"/>
    </source>
</evidence>
<name>A0A7S2IR29_9EUKA</name>
<dbReference type="SUPFAM" id="SSF103481">
    <property type="entry name" value="Multidrug resistance efflux transporter EmrE"/>
    <property type="match status" value="1"/>
</dbReference>
<dbReference type="InterPro" id="IPR004853">
    <property type="entry name" value="Sugar_P_trans_dom"/>
</dbReference>
<reference evidence="8" key="1">
    <citation type="submission" date="2021-01" db="EMBL/GenBank/DDBJ databases">
        <authorList>
            <person name="Corre E."/>
            <person name="Pelletier E."/>
            <person name="Niang G."/>
            <person name="Scheremetjew M."/>
            <person name="Finn R."/>
            <person name="Kale V."/>
            <person name="Holt S."/>
            <person name="Cochrane G."/>
            <person name="Meng A."/>
            <person name="Brown T."/>
            <person name="Cohen L."/>
        </authorList>
    </citation>
    <scope>NUCLEOTIDE SEQUENCE</scope>
    <source>
        <strain evidence="8">UTEX LB 985</strain>
    </source>
</reference>
<comment type="subcellular location">
    <subcellularLocation>
        <location evidence="1">Membrane</location>
        <topology evidence="1">Multi-pass membrane protein</topology>
    </subcellularLocation>
</comment>
<evidence type="ECO:0000256" key="2">
    <source>
        <dbReference type="ARBA" id="ARBA00022692"/>
    </source>
</evidence>
<dbReference type="EMBL" id="HBGU01066765">
    <property type="protein sequence ID" value="CAD9526649.1"/>
    <property type="molecule type" value="Transcribed_RNA"/>
</dbReference>
<dbReference type="Pfam" id="PF03151">
    <property type="entry name" value="TPT"/>
    <property type="match status" value="1"/>
</dbReference>
<dbReference type="AlphaFoldDB" id="A0A7S2IR29"/>
<evidence type="ECO:0000313" key="8">
    <source>
        <dbReference type="EMBL" id="CAD9526649.1"/>
    </source>
</evidence>